<dbReference type="GO" id="GO:0005829">
    <property type="term" value="C:cytosol"/>
    <property type="evidence" value="ECO:0007669"/>
    <property type="project" value="TreeGrafter"/>
</dbReference>
<feature type="compositionally biased region" description="Basic residues" evidence="7">
    <location>
        <begin position="1"/>
        <end position="16"/>
    </location>
</feature>
<dbReference type="InterPro" id="IPR014001">
    <property type="entry name" value="Helicase_ATP-bd"/>
</dbReference>
<sequence length="387" mass="43462">MYKPRKPSHSNRRGFTPRKMTVRSFDPRTIIAKTVAPTQEVYTSKHTFTDFPLQERLAQNVAQRKFTAPTPIQDKAIPEILAGKDVVGVANTGTGKTAAFLIPLINKVSKNPSSRVLIIAPTRELAVQINKEFQDYAQGMGIYSATLIGGVSVRNQIDRLHRNPQFIIGTPGRLLDLENQRKLDLRKFDSIVLDEVDRMLDMGFIDDITLIIDKIPTTRQSLFFSATLDEKVRSVMSKFIVNPVMIIVKTADFNTNVTQGIIELKGRNKADVLCELLRKNDVTKTLIFMRTKRNADSLQKNLQTSGLDSTVLHGNKTQKQRQKSLDLFRQGRVNVLIATDVASRGIDVNDISHVINHDLPESYEAYIHRIGRTGRANKKGIALTFIG</sequence>
<name>A0A2M7TH90_UNCKA</name>
<evidence type="ECO:0000259" key="9">
    <source>
        <dbReference type="PROSITE" id="PS51194"/>
    </source>
</evidence>
<dbReference type="CDD" id="cd18787">
    <property type="entry name" value="SF2_C_DEAD"/>
    <property type="match status" value="1"/>
</dbReference>
<dbReference type="GO" id="GO:0005524">
    <property type="term" value="F:ATP binding"/>
    <property type="evidence" value="ECO:0007669"/>
    <property type="project" value="UniProtKB-KW"/>
</dbReference>
<dbReference type="SUPFAM" id="SSF52540">
    <property type="entry name" value="P-loop containing nucleoside triphosphate hydrolases"/>
    <property type="match status" value="1"/>
</dbReference>
<accession>A0A2M7TH90</accession>
<protein>
    <recommendedName>
        <fullName evidence="13">ATP-dependent helicase</fullName>
    </recommendedName>
</protein>
<dbReference type="GO" id="GO:0003724">
    <property type="term" value="F:RNA helicase activity"/>
    <property type="evidence" value="ECO:0007669"/>
    <property type="project" value="InterPro"/>
</dbReference>
<feature type="domain" description="Helicase C-terminal" evidence="9">
    <location>
        <begin position="256"/>
        <end position="387"/>
    </location>
</feature>
<comment type="similarity">
    <text evidence="5">Belongs to the DEAD box helicase family.</text>
</comment>
<dbReference type="CDD" id="cd00268">
    <property type="entry name" value="DEADc"/>
    <property type="match status" value="1"/>
</dbReference>
<dbReference type="GO" id="GO:0003676">
    <property type="term" value="F:nucleic acid binding"/>
    <property type="evidence" value="ECO:0007669"/>
    <property type="project" value="InterPro"/>
</dbReference>
<dbReference type="Proteomes" id="UP000228920">
    <property type="component" value="Unassembled WGS sequence"/>
</dbReference>
<proteinExistence type="inferred from homology"/>
<dbReference type="Pfam" id="PF00270">
    <property type="entry name" value="DEAD"/>
    <property type="match status" value="1"/>
</dbReference>
<dbReference type="SMART" id="SM00490">
    <property type="entry name" value="HELICc"/>
    <property type="match status" value="1"/>
</dbReference>
<dbReference type="Pfam" id="PF00271">
    <property type="entry name" value="Helicase_C"/>
    <property type="match status" value="1"/>
</dbReference>
<evidence type="ECO:0000256" key="2">
    <source>
        <dbReference type="ARBA" id="ARBA00022801"/>
    </source>
</evidence>
<evidence type="ECO:0000256" key="6">
    <source>
        <dbReference type="PROSITE-ProRule" id="PRU00552"/>
    </source>
</evidence>
<reference evidence="12" key="1">
    <citation type="submission" date="2017-09" db="EMBL/GenBank/DDBJ databases">
        <title>Depth-based differentiation of microbial function through sediment-hosted aquifers and enrichment of novel symbionts in the deep terrestrial subsurface.</title>
        <authorList>
            <person name="Probst A.J."/>
            <person name="Ladd B."/>
            <person name="Jarett J.K."/>
            <person name="Geller-Mcgrath D.E."/>
            <person name="Sieber C.M.K."/>
            <person name="Emerson J.B."/>
            <person name="Anantharaman K."/>
            <person name="Thomas B.C."/>
            <person name="Malmstrom R."/>
            <person name="Stieglmeier M."/>
            <person name="Klingl A."/>
            <person name="Woyke T."/>
            <person name="Ryan C.M."/>
            <person name="Banfield J.F."/>
        </authorList>
    </citation>
    <scope>NUCLEOTIDE SEQUENCE [LARGE SCALE GENOMIC DNA]</scope>
</reference>
<keyword evidence="4" id="KW-0067">ATP-binding</keyword>
<dbReference type="EMBL" id="PFNL01000132">
    <property type="protein sequence ID" value="PIZ45535.1"/>
    <property type="molecule type" value="Genomic_DNA"/>
</dbReference>
<comment type="caution">
    <text evidence="11">The sequence shown here is derived from an EMBL/GenBank/DDBJ whole genome shotgun (WGS) entry which is preliminary data.</text>
</comment>
<keyword evidence="3" id="KW-0347">Helicase</keyword>
<dbReference type="InterPro" id="IPR001650">
    <property type="entry name" value="Helicase_C-like"/>
</dbReference>
<feature type="region of interest" description="Disordered" evidence="7">
    <location>
        <begin position="1"/>
        <end position="20"/>
    </location>
</feature>
<evidence type="ECO:0000256" key="7">
    <source>
        <dbReference type="SAM" id="MobiDB-lite"/>
    </source>
</evidence>
<dbReference type="InterPro" id="IPR044742">
    <property type="entry name" value="DEAD/DEAH_RhlB"/>
</dbReference>
<dbReference type="PANTHER" id="PTHR47959">
    <property type="entry name" value="ATP-DEPENDENT RNA HELICASE RHLE-RELATED"/>
    <property type="match status" value="1"/>
</dbReference>
<feature type="domain" description="DEAD-box RNA helicase Q" evidence="10">
    <location>
        <begin position="46"/>
        <end position="74"/>
    </location>
</feature>
<evidence type="ECO:0000259" key="10">
    <source>
        <dbReference type="PROSITE" id="PS51195"/>
    </source>
</evidence>
<evidence type="ECO:0000256" key="5">
    <source>
        <dbReference type="ARBA" id="ARBA00038437"/>
    </source>
</evidence>
<keyword evidence="2" id="KW-0378">Hydrolase</keyword>
<dbReference type="PROSITE" id="PS51194">
    <property type="entry name" value="HELICASE_CTER"/>
    <property type="match status" value="1"/>
</dbReference>
<dbReference type="SMART" id="SM00487">
    <property type="entry name" value="DEXDc"/>
    <property type="match status" value="1"/>
</dbReference>
<dbReference type="PROSITE" id="PS51195">
    <property type="entry name" value="Q_MOTIF"/>
    <property type="match status" value="1"/>
</dbReference>
<dbReference type="GO" id="GO:0016787">
    <property type="term" value="F:hydrolase activity"/>
    <property type="evidence" value="ECO:0007669"/>
    <property type="project" value="UniProtKB-KW"/>
</dbReference>
<dbReference type="PROSITE" id="PS51192">
    <property type="entry name" value="HELICASE_ATP_BIND_1"/>
    <property type="match status" value="1"/>
</dbReference>
<dbReference type="InterPro" id="IPR050079">
    <property type="entry name" value="DEAD_box_RNA_helicase"/>
</dbReference>
<evidence type="ECO:0000256" key="1">
    <source>
        <dbReference type="ARBA" id="ARBA00022741"/>
    </source>
</evidence>
<dbReference type="InterPro" id="IPR011545">
    <property type="entry name" value="DEAD/DEAH_box_helicase_dom"/>
</dbReference>
<feature type="domain" description="Helicase ATP-binding" evidence="8">
    <location>
        <begin position="77"/>
        <end position="246"/>
    </location>
</feature>
<dbReference type="Gene3D" id="3.40.50.300">
    <property type="entry name" value="P-loop containing nucleotide triphosphate hydrolases"/>
    <property type="match status" value="2"/>
</dbReference>
<evidence type="ECO:0000313" key="12">
    <source>
        <dbReference type="Proteomes" id="UP000228920"/>
    </source>
</evidence>
<evidence type="ECO:0000259" key="8">
    <source>
        <dbReference type="PROSITE" id="PS51192"/>
    </source>
</evidence>
<dbReference type="InterPro" id="IPR027417">
    <property type="entry name" value="P-loop_NTPase"/>
</dbReference>
<evidence type="ECO:0000256" key="4">
    <source>
        <dbReference type="ARBA" id="ARBA00022840"/>
    </source>
</evidence>
<feature type="short sequence motif" description="Q motif" evidence="6">
    <location>
        <begin position="46"/>
        <end position="74"/>
    </location>
</feature>
<gene>
    <name evidence="11" type="ORF">COY32_05195</name>
</gene>
<dbReference type="PANTHER" id="PTHR47959:SF13">
    <property type="entry name" value="ATP-DEPENDENT RNA HELICASE RHLE"/>
    <property type="match status" value="1"/>
</dbReference>
<organism evidence="11 12">
    <name type="scientific">candidate division WWE3 bacterium CG_4_10_14_0_2_um_filter_41_14</name>
    <dbReference type="NCBI Taxonomy" id="1975072"/>
    <lineage>
        <taxon>Bacteria</taxon>
        <taxon>Katanobacteria</taxon>
    </lineage>
</organism>
<evidence type="ECO:0000256" key="3">
    <source>
        <dbReference type="ARBA" id="ARBA00022806"/>
    </source>
</evidence>
<evidence type="ECO:0000313" key="11">
    <source>
        <dbReference type="EMBL" id="PIZ45535.1"/>
    </source>
</evidence>
<dbReference type="InterPro" id="IPR014014">
    <property type="entry name" value="RNA_helicase_DEAD_Q_motif"/>
</dbReference>
<dbReference type="AlphaFoldDB" id="A0A2M7TH90"/>
<keyword evidence="1" id="KW-0547">Nucleotide-binding</keyword>
<evidence type="ECO:0008006" key="13">
    <source>
        <dbReference type="Google" id="ProtNLM"/>
    </source>
</evidence>